<gene>
    <name evidence="3" type="ORF">E4U57_003300</name>
</gene>
<dbReference type="EMBL" id="SRPR01000249">
    <property type="protein sequence ID" value="KAG5955601.1"/>
    <property type="molecule type" value="Genomic_DNA"/>
</dbReference>
<name>A0ABQ7P780_9HYPO</name>
<feature type="domain" description="Sfi1 spindle body" evidence="2">
    <location>
        <begin position="287"/>
        <end position="511"/>
    </location>
</feature>
<reference evidence="3 4" key="1">
    <citation type="journal article" date="2020" name="bioRxiv">
        <title>Whole genome comparisons of ergot fungi reveals the divergence and evolution of species within the genus Claviceps are the result of varying mechanisms driving genome evolution and host range expansion.</title>
        <authorList>
            <person name="Wyka S.A."/>
            <person name="Mondo S.J."/>
            <person name="Liu M."/>
            <person name="Dettman J."/>
            <person name="Nalam V."/>
            <person name="Broders K.D."/>
        </authorList>
    </citation>
    <scope>NUCLEOTIDE SEQUENCE [LARGE SCALE GENOMIC DNA]</scope>
    <source>
        <strain evidence="3 4">LM583</strain>
    </source>
</reference>
<evidence type="ECO:0000313" key="3">
    <source>
        <dbReference type="EMBL" id="KAG5955601.1"/>
    </source>
</evidence>
<protein>
    <recommendedName>
        <fullName evidence="2">Sfi1 spindle body domain-containing protein</fullName>
    </recommendedName>
</protein>
<proteinExistence type="predicted"/>
<dbReference type="InterPro" id="IPR013665">
    <property type="entry name" value="Sfi1_dom"/>
</dbReference>
<dbReference type="Pfam" id="PF08457">
    <property type="entry name" value="Sfi1"/>
    <property type="match status" value="1"/>
</dbReference>
<evidence type="ECO:0000256" key="1">
    <source>
        <dbReference type="SAM" id="MobiDB-lite"/>
    </source>
</evidence>
<accession>A0ABQ7P780</accession>
<evidence type="ECO:0000259" key="2">
    <source>
        <dbReference type="Pfam" id="PF08457"/>
    </source>
</evidence>
<keyword evidence="4" id="KW-1185">Reference proteome</keyword>
<dbReference type="Proteomes" id="UP000742024">
    <property type="component" value="Unassembled WGS sequence"/>
</dbReference>
<organism evidence="3 4">
    <name type="scientific">Claviceps arundinis</name>
    <dbReference type="NCBI Taxonomy" id="1623583"/>
    <lineage>
        <taxon>Eukaryota</taxon>
        <taxon>Fungi</taxon>
        <taxon>Dikarya</taxon>
        <taxon>Ascomycota</taxon>
        <taxon>Pezizomycotina</taxon>
        <taxon>Sordariomycetes</taxon>
        <taxon>Hypocreomycetidae</taxon>
        <taxon>Hypocreales</taxon>
        <taxon>Clavicipitaceae</taxon>
        <taxon>Claviceps</taxon>
    </lineage>
</organism>
<feature type="region of interest" description="Disordered" evidence="1">
    <location>
        <begin position="969"/>
        <end position="991"/>
    </location>
</feature>
<comment type="caution">
    <text evidence="3">The sequence shown here is derived from an EMBL/GenBank/DDBJ whole genome shotgun (WGS) entry which is preliminary data.</text>
</comment>
<sequence length="991" mass="113011">MNGGVWHISKLGCKIKISHITILHCIVSTAQEQFEQASYPKPLPAAALFKAYDDVLPMFGIDPDSDHHLSALVFRIGGESGTDSLIRKFHALLKRMGILLEFDNCAATFDSPSSLPYDSVDKAVEITALQKSGLCAQTSRIDPTTNAQDCLGSKSMQPDPHLAQDLKQQLHASSLEAVSTKSDRKSSKIFHVSDDSLAEANGAYLTFRRSAMISAIDRWRKFMHERILNRTTRYALMVANEDTRSRALLHRADINEHIFRPDLSHPTIEIAIGAAAHDLSPDEHNALLFRASRARQIFLASRILSRWADETAIRLERDAVARRHMVRFRCFNSWFQAPNTQMPRIRCLKALSVVQKLQRAVNGHAELLNLMASLTAASRISILTFQILNFWLSSVLFRLSTKSIKRLVRIASINRWLVRTWNCDEVKSNIAQITRCYRYRRNLITWTTYQKRRMLRTKLAPQFAMAFARFRWLRIWRTRAEVNFRAKACRQVLAIELSARRLETWRLQARADNFRGKRLYTYAVGHIYAWLSVITGQSALQAFSADCYRAKSALKVASHLASVTQSQQHLDVLGYRAMWYIRATLLLKHVGTAVRDKKLQMKLVIRRHLMMKYTQVSSKRRRRSFFLALFQWQSHATAFKATETVAHRYQTLGKAIRKRAICVSWELRAVQGATSQTRAVNLREHQFLREWSKLAFVHHQQQLDAVEFWATEQQRQSLKAWARSTLQKGGQAHSADMVRRRHARDYRNRASQRWRHLSSQSKHDEIFPELQSPAFTVRINNSHRNTSKNSKWPPLSRRLGVKQEALTPVDTPSRSTGLLFPSTHMPSIRFMSPAAERDKKFGIYGAQRPDVWKQGIAARKFMLGHGNMPTSTPKTPVSSRVRIPSRHISTGLEETFPMVYPDRVPSLHSPQASRSVAAADRSQNDVELPRLAPDGESALLLSRPGPNVRFGVARSGPERMRTGFITSSMGSEHTIHGTDGARSYDGVPRIP</sequence>
<evidence type="ECO:0000313" key="4">
    <source>
        <dbReference type="Proteomes" id="UP000742024"/>
    </source>
</evidence>